<dbReference type="Pfam" id="PF09335">
    <property type="entry name" value="VTT_dom"/>
    <property type="match status" value="1"/>
</dbReference>
<evidence type="ECO:0000256" key="4">
    <source>
        <dbReference type="ARBA" id="ARBA00022692"/>
    </source>
</evidence>
<dbReference type="EMBL" id="RBII01000001">
    <property type="protein sequence ID" value="RKQ71116.1"/>
    <property type="molecule type" value="Genomic_DNA"/>
</dbReference>
<evidence type="ECO:0000256" key="6">
    <source>
        <dbReference type="ARBA" id="ARBA00023136"/>
    </source>
</evidence>
<gene>
    <name evidence="10" type="ORF">DES40_0424</name>
</gene>
<evidence type="ECO:0000256" key="1">
    <source>
        <dbReference type="ARBA" id="ARBA00004651"/>
    </source>
</evidence>
<reference evidence="10 11" key="1">
    <citation type="submission" date="2018-10" db="EMBL/GenBank/DDBJ databases">
        <title>Genomic Encyclopedia of Type Strains, Phase IV (KMG-IV): sequencing the most valuable type-strain genomes for metagenomic binning, comparative biology and taxonomic classification.</title>
        <authorList>
            <person name="Goeker M."/>
        </authorList>
    </citation>
    <scope>NUCLEOTIDE SEQUENCE [LARGE SCALE GENOMIC DNA]</scope>
    <source>
        <strain evidence="10 11">DSM 22008</strain>
    </source>
</reference>
<dbReference type="PANTHER" id="PTHR30353:SF0">
    <property type="entry name" value="TRANSMEMBRANE PROTEIN"/>
    <property type="match status" value="1"/>
</dbReference>
<accession>A0A420WJL6</accession>
<feature type="transmembrane region" description="Helical" evidence="7">
    <location>
        <begin position="148"/>
        <end position="170"/>
    </location>
</feature>
<dbReference type="FunCoup" id="A0A420WJL6">
    <property type="interactions" value="173"/>
</dbReference>
<comment type="similarity">
    <text evidence="2 7">Belongs to the DedA family.</text>
</comment>
<feature type="transmembrane region" description="Helical" evidence="7">
    <location>
        <begin position="36"/>
        <end position="57"/>
    </location>
</feature>
<feature type="domain" description="VTT" evidence="9">
    <location>
        <begin position="30"/>
        <end position="136"/>
    </location>
</feature>
<dbReference type="InterPro" id="IPR032816">
    <property type="entry name" value="VTT_dom"/>
</dbReference>
<comment type="caution">
    <text evidence="10">The sequence shown here is derived from an EMBL/GenBank/DDBJ whole genome shotgun (WGS) entry which is preliminary data.</text>
</comment>
<dbReference type="AlphaFoldDB" id="A0A420WJL6"/>
<evidence type="ECO:0000313" key="10">
    <source>
        <dbReference type="EMBL" id="RKQ71116.1"/>
    </source>
</evidence>
<dbReference type="PANTHER" id="PTHR30353">
    <property type="entry name" value="INNER MEMBRANE PROTEIN DEDA-RELATED"/>
    <property type="match status" value="1"/>
</dbReference>
<feature type="region of interest" description="Disordered" evidence="8">
    <location>
        <begin position="180"/>
        <end position="203"/>
    </location>
</feature>
<evidence type="ECO:0000256" key="7">
    <source>
        <dbReference type="RuleBase" id="RU367016"/>
    </source>
</evidence>
<keyword evidence="5 7" id="KW-1133">Transmembrane helix</keyword>
<dbReference type="InterPro" id="IPR032818">
    <property type="entry name" value="DedA-like"/>
</dbReference>
<keyword evidence="3 7" id="KW-1003">Cell membrane</keyword>
<keyword evidence="11" id="KW-1185">Reference proteome</keyword>
<keyword evidence="6 7" id="KW-0472">Membrane</keyword>
<proteinExistence type="inferred from homology"/>
<keyword evidence="4 7" id="KW-0812">Transmembrane</keyword>
<comment type="caution">
    <text evidence="7">Lacks conserved residue(s) required for the propagation of feature annotation.</text>
</comment>
<feature type="transmembrane region" description="Helical" evidence="7">
    <location>
        <begin position="119"/>
        <end position="142"/>
    </location>
</feature>
<organism evidence="10 11">
    <name type="scientific">Litorimonas taeanensis</name>
    <dbReference type="NCBI Taxonomy" id="568099"/>
    <lineage>
        <taxon>Bacteria</taxon>
        <taxon>Pseudomonadati</taxon>
        <taxon>Pseudomonadota</taxon>
        <taxon>Alphaproteobacteria</taxon>
        <taxon>Maricaulales</taxon>
        <taxon>Robiginitomaculaceae</taxon>
    </lineage>
</organism>
<evidence type="ECO:0000256" key="8">
    <source>
        <dbReference type="SAM" id="MobiDB-lite"/>
    </source>
</evidence>
<evidence type="ECO:0000259" key="9">
    <source>
        <dbReference type="Pfam" id="PF09335"/>
    </source>
</evidence>
<evidence type="ECO:0000256" key="3">
    <source>
        <dbReference type="ARBA" id="ARBA00022475"/>
    </source>
</evidence>
<name>A0A420WJL6_9PROT</name>
<evidence type="ECO:0000313" key="11">
    <source>
        <dbReference type="Proteomes" id="UP000282211"/>
    </source>
</evidence>
<comment type="subcellular location">
    <subcellularLocation>
        <location evidence="1 7">Cell membrane</location>
        <topology evidence="1 7">Multi-pass membrane protein</topology>
    </subcellularLocation>
</comment>
<protein>
    <submittedName>
        <fullName evidence="10">Membrane protein DedA with SNARE-associated domain</fullName>
    </submittedName>
</protein>
<dbReference type="Proteomes" id="UP000282211">
    <property type="component" value="Unassembled WGS sequence"/>
</dbReference>
<dbReference type="GO" id="GO:0005886">
    <property type="term" value="C:plasma membrane"/>
    <property type="evidence" value="ECO:0007669"/>
    <property type="project" value="UniProtKB-SubCell"/>
</dbReference>
<evidence type="ECO:0000256" key="5">
    <source>
        <dbReference type="ARBA" id="ARBA00022989"/>
    </source>
</evidence>
<sequence length="203" mass="22800">MDPNWLLYLGIALGPFVQEDAAVITAATLSASNPAHFPNVFIVILIGLFFSDIWKYWIGWAALKHKRARSFAEKKHVADLQEKVQKHLFFTLLGARFLPLARIPAYVACGYFKVSYPKFCGIIAITAFLYALVIFGICHYLGEMVGDQIEFMLPLIAIGLIIFFGSIFWWKARRERQLSTAAQPPVNAAPLESESEATRESEA</sequence>
<dbReference type="OrthoDB" id="7277369at2"/>
<dbReference type="RefSeq" id="WP_121098920.1">
    <property type="nucleotide sequence ID" value="NZ_RBII01000001.1"/>
</dbReference>
<evidence type="ECO:0000256" key="2">
    <source>
        <dbReference type="ARBA" id="ARBA00010792"/>
    </source>
</evidence>
<dbReference type="InParanoid" id="A0A420WJL6"/>